<comment type="caution">
    <text evidence="2">The sequence shown here is derived from an EMBL/GenBank/DDBJ whole genome shotgun (WGS) entry which is preliminary data.</text>
</comment>
<feature type="transmembrane region" description="Helical" evidence="1">
    <location>
        <begin position="99"/>
        <end position="118"/>
    </location>
</feature>
<feature type="transmembrane region" description="Helical" evidence="1">
    <location>
        <begin position="52"/>
        <end position="78"/>
    </location>
</feature>
<name>A0A7X9NQ28_9ENTE</name>
<evidence type="ECO:0000313" key="2">
    <source>
        <dbReference type="EMBL" id="NME50906.1"/>
    </source>
</evidence>
<feature type="transmembrane region" description="Helical" evidence="1">
    <location>
        <begin position="204"/>
        <end position="226"/>
    </location>
</feature>
<organism evidence="2 3">
    <name type="scientific">Enterococcus cecorum</name>
    <dbReference type="NCBI Taxonomy" id="44008"/>
    <lineage>
        <taxon>Bacteria</taxon>
        <taxon>Bacillati</taxon>
        <taxon>Bacillota</taxon>
        <taxon>Bacilli</taxon>
        <taxon>Lactobacillales</taxon>
        <taxon>Enterococcaceae</taxon>
        <taxon>Enterococcus</taxon>
    </lineage>
</organism>
<reference evidence="2 3" key="1">
    <citation type="submission" date="2020-04" db="EMBL/GenBank/DDBJ databases">
        <authorList>
            <person name="Hitch T.C.A."/>
            <person name="Wylensek D."/>
            <person name="Clavel T."/>
        </authorList>
    </citation>
    <scope>NUCLEOTIDE SEQUENCE [LARGE SCALE GENOMIC DNA]</scope>
    <source>
        <strain evidence="2 3">WCA-380-WT-3C</strain>
    </source>
</reference>
<keyword evidence="1" id="KW-0472">Membrane</keyword>
<dbReference type="Proteomes" id="UP000588071">
    <property type="component" value="Unassembled WGS sequence"/>
</dbReference>
<evidence type="ECO:0000256" key="1">
    <source>
        <dbReference type="SAM" id="Phobius"/>
    </source>
</evidence>
<sequence length="231" mass="26987">METIINFLSKQTELISILSTFVPLLILSFGIFSEYMSLDHFFRIHYYNKKSVIISGIVQFFLLFIVSLIMPFAIVILSGIITNKNLSIDLLFNKQNFQLYYAIICLWFAFFLSLIPILPTNNKTSIFLEYYVFTKDLDSKMSSLPKTEKLYIRNFYKGKYLLCYYSEEKADEIRILIEEKNLFNIPIHSNEDITEKEKYPVGKIIFSVITGIIAISLTILTCWIILSHSKK</sequence>
<keyword evidence="1" id="KW-1133">Transmembrane helix</keyword>
<gene>
    <name evidence="2" type="ORF">HF857_12140</name>
</gene>
<accession>A0A7X9NQ28</accession>
<keyword evidence="1" id="KW-0812">Transmembrane</keyword>
<feature type="transmembrane region" description="Helical" evidence="1">
    <location>
        <begin position="12"/>
        <end position="32"/>
    </location>
</feature>
<evidence type="ECO:0000313" key="3">
    <source>
        <dbReference type="Proteomes" id="UP000588071"/>
    </source>
</evidence>
<dbReference type="EMBL" id="JABAFV010000047">
    <property type="protein sequence ID" value="NME50906.1"/>
    <property type="molecule type" value="Genomic_DNA"/>
</dbReference>
<dbReference type="RefSeq" id="WP_168932097.1">
    <property type="nucleotide sequence ID" value="NZ_JABAFV010000047.1"/>
</dbReference>
<proteinExistence type="predicted"/>
<dbReference type="AlphaFoldDB" id="A0A7X9NQ28"/>
<protein>
    <submittedName>
        <fullName evidence="2">Uncharacterized protein</fullName>
    </submittedName>
</protein>